<feature type="transmembrane region" description="Helical" evidence="1">
    <location>
        <begin position="87"/>
        <end position="108"/>
    </location>
</feature>
<dbReference type="EMBL" id="CP020100">
    <property type="protein sequence ID" value="AQZ95900.1"/>
    <property type="molecule type" value="Genomic_DNA"/>
</dbReference>
<feature type="transmembrane region" description="Helical" evidence="1">
    <location>
        <begin position="6"/>
        <end position="28"/>
    </location>
</feature>
<evidence type="ECO:0000313" key="3">
    <source>
        <dbReference type="Proteomes" id="UP000243488"/>
    </source>
</evidence>
<keyword evidence="1" id="KW-0472">Membrane</keyword>
<gene>
    <name evidence="2" type="ORF">BVH74_14570</name>
</gene>
<organism evidence="2 3">
    <name type="scientific">Halopseudomonas phragmitis</name>
    <dbReference type="NCBI Taxonomy" id="1931241"/>
    <lineage>
        <taxon>Bacteria</taxon>
        <taxon>Pseudomonadati</taxon>
        <taxon>Pseudomonadota</taxon>
        <taxon>Gammaproteobacteria</taxon>
        <taxon>Pseudomonadales</taxon>
        <taxon>Pseudomonadaceae</taxon>
        <taxon>Halopseudomonas</taxon>
    </lineage>
</organism>
<dbReference type="RefSeq" id="WP_080050793.1">
    <property type="nucleotide sequence ID" value="NZ_CP020100.1"/>
</dbReference>
<keyword evidence="1" id="KW-0812">Transmembrane</keyword>
<keyword evidence="3" id="KW-1185">Reference proteome</keyword>
<proteinExistence type="predicted"/>
<dbReference type="Proteomes" id="UP000243488">
    <property type="component" value="Chromosome"/>
</dbReference>
<accession>A0A1V0B7N1</accession>
<evidence type="ECO:0008006" key="4">
    <source>
        <dbReference type="Google" id="ProtNLM"/>
    </source>
</evidence>
<evidence type="ECO:0000313" key="2">
    <source>
        <dbReference type="EMBL" id="AQZ95900.1"/>
    </source>
</evidence>
<evidence type="ECO:0000256" key="1">
    <source>
        <dbReference type="SAM" id="Phobius"/>
    </source>
</evidence>
<keyword evidence="1" id="KW-1133">Transmembrane helix</keyword>
<dbReference type="AlphaFoldDB" id="A0A1V0B7N1"/>
<feature type="transmembrane region" description="Helical" evidence="1">
    <location>
        <begin position="40"/>
        <end position="67"/>
    </location>
</feature>
<name>A0A1V0B7N1_9GAMM</name>
<reference evidence="2 3" key="1">
    <citation type="submission" date="2017-03" db="EMBL/GenBank/DDBJ databases">
        <title>Complete genome sequence of the novel DNRA strain Pseudomonas sp. S-6-2 isolated from Chinese polluted river sediment. Journal of Biotechnology.</title>
        <authorList>
            <person name="Li J."/>
            <person name="Xiang F."/>
            <person name="Wang L."/>
            <person name="Xi L."/>
            <person name="Liu J."/>
        </authorList>
    </citation>
    <scope>NUCLEOTIDE SEQUENCE [LARGE SCALE GENOMIC DNA]</scope>
    <source>
        <strain evidence="2 3">S-6-2</strain>
    </source>
</reference>
<dbReference type="KEGG" id="ppha:BVH74_14570"/>
<sequence length="123" mass="14103">MFNESEYQLIWIAYLGAAACSWLVWWVMTRWAWWFVREPLWVIMAVLLFTPAQVNVSEPWLAPAVIIWGLDTFLNTGDNQARVLGELALVMTLALLAWIGLACLRLAWRHWRGRSAEAAPASD</sequence>
<protein>
    <recommendedName>
        <fullName evidence="4">MFS transporter</fullName>
    </recommendedName>
</protein>